<dbReference type="GO" id="GO:0008241">
    <property type="term" value="F:peptidyl-dipeptidase activity"/>
    <property type="evidence" value="ECO:0007669"/>
    <property type="project" value="UniProtKB-EC"/>
</dbReference>
<evidence type="ECO:0000256" key="6">
    <source>
        <dbReference type="PIRSR" id="PIRSR601548-10"/>
    </source>
</evidence>
<comment type="similarity">
    <text evidence="2">Belongs to the peptidase M2 family.</text>
</comment>
<dbReference type="PANTHER" id="PTHR10514">
    <property type="entry name" value="ANGIOTENSIN-CONVERTING ENZYME"/>
    <property type="match status" value="1"/>
</dbReference>
<keyword evidence="9" id="KW-1185">Reference proteome</keyword>
<protein>
    <submittedName>
        <fullName evidence="8">Uncharacterized protein</fullName>
    </submittedName>
</protein>
<reference evidence="8" key="1">
    <citation type="submission" date="2025-08" db="UniProtKB">
        <authorList>
            <consortium name="Ensembl"/>
        </authorList>
    </citation>
    <scope>IDENTIFICATION</scope>
</reference>
<feature type="glycosylation site" description="N-linked (GlcNAc...) (complex) asparagine" evidence="6">
    <location>
        <position position="90"/>
    </location>
</feature>
<dbReference type="Pfam" id="PF01401">
    <property type="entry name" value="Peptidase_M2"/>
    <property type="match status" value="1"/>
</dbReference>
<organism evidence="8 9">
    <name type="scientific">Poecilia mexicana</name>
    <dbReference type="NCBI Taxonomy" id="48701"/>
    <lineage>
        <taxon>Eukaryota</taxon>
        <taxon>Metazoa</taxon>
        <taxon>Chordata</taxon>
        <taxon>Craniata</taxon>
        <taxon>Vertebrata</taxon>
        <taxon>Euteleostomi</taxon>
        <taxon>Actinopterygii</taxon>
        <taxon>Neopterygii</taxon>
        <taxon>Teleostei</taxon>
        <taxon>Neoteleostei</taxon>
        <taxon>Acanthomorphata</taxon>
        <taxon>Ovalentaria</taxon>
        <taxon>Atherinomorphae</taxon>
        <taxon>Cyprinodontiformes</taxon>
        <taxon>Poeciliidae</taxon>
        <taxon>Poeciliinae</taxon>
        <taxon>Poecilia</taxon>
    </lineage>
</organism>
<evidence type="ECO:0000256" key="3">
    <source>
        <dbReference type="ARBA" id="ARBA00022729"/>
    </source>
</evidence>
<dbReference type="Proteomes" id="UP000261480">
    <property type="component" value="Unplaced"/>
</dbReference>
<evidence type="ECO:0000256" key="7">
    <source>
        <dbReference type="SAM" id="SignalP"/>
    </source>
</evidence>
<dbReference type="AlphaFoldDB" id="A0A3B3WD40"/>
<dbReference type="GO" id="GO:0005886">
    <property type="term" value="C:plasma membrane"/>
    <property type="evidence" value="ECO:0007669"/>
    <property type="project" value="TreeGrafter"/>
</dbReference>
<sequence length="194" mass="21888">MAPGVHRLVKSAWLPLLSVLLLSEARSVRWTPGDYADTASDALRFLSDYNSTAEEVFFNITSASWNYNTNLTELNSRLQVEHAASLVYQNFSEAWGMKAKQIFSKEVLKSLSEKDRRLFAGVKFLGSANLLQAERVEVQYSRKFWPSPEAIRNYSLLGRAGTMYRVCLLKSTIPGLWSSVTKPLKGMVRTMGLK</sequence>
<keyword evidence="3 7" id="KW-0732">Signal</keyword>
<reference evidence="8" key="2">
    <citation type="submission" date="2025-09" db="UniProtKB">
        <authorList>
            <consortium name="Ensembl"/>
        </authorList>
    </citation>
    <scope>IDENTIFICATION</scope>
</reference>
<evidence type="ECO:0000256" key="4">
    <source>
        <dbReference type="ARBA" id="ARBA00023157"/>
    </source>
</evidence>
<evidence type="ECO:0000256" key="2">
    <source>
        <dbReference type="ARBA" id="ARBA00008139"/>
    </source>
</evidence>
<feature type="glycosylation site" description="N-linked (GlcNAc...) asparagine" evidence="6">
    <location>
        <position position="70"/>
    </location>
</feature>
<name>A0A3B3WD40_9TELE</name>
<keyword evidence="5 6" id="KW-0325">Glycoprotein</keyword>
<comment type="cofactor">
    <cofactor evidence="1">
        <name>chloride</name>
        <dbReference type="ChEBI" id="CHEBI:17996"/>
    </cofactor>
</comment>
<dbReference type="Ensembl" id="ENSPMET00000015867.1">
    <property type="protein sequence ID" value="ENSPMEP00000000449.1"/>
    <property type="gene ID" value="ENSPMEG00000001227.1"/>
</dbReference>
<evidence type="ECO:0000256" key="1">
    <source>
        <dbReference type="ARBA" id="ARBA00001923"/>
    </source>
</evidence>
<accession>A0A3B3WD40</accession>
<feature type="chain" id="PRO_5017479506" evidence="7">
    <location>
        <begin position="28"/>
        <end position="194"/>
    </location>
</feature>
<dbReference type="GO" id="GO:0008237">
    <property type="term" value="F:metallopeptidase activity"/>
    <property type="evidence" value="ECO:0007669"/>
    <property type="project" value="InterPro"/>
</dbReference>
<dbReference type="GO" id="GO:0006508">
    <property type="term" value="P:proteolysis"/>
    <property type="evidence" value="ECO:0007669"/>
    <property type="project" value="InterPro"/>
</dbReference>
<dbReference type="PANTHER" id="PTHR10514:SF27">
    <property type="entry name" value="ANGIOTENSIN-CONVERTING ENZYME"/>
    <property type="match status" value="1"/>
</dbReference>
<keyword evidence="4" id="KW-1015">Disulfide bond</keyword>
<dbReference type="InterPro" id="IPR001548">
    <property type="entry name" value="Peptidase_M2"/>
</dbReference>
<evidence type="ECO:0000313" key="9">
    <source>
        <dbReference type="Proteomes" id="UP000261480"/>
    </source>
</evidence>
<dbReference type="STRING" id="48701.ENSPMEP00000000449"/>
<evidence type="ECO:0000313" key="8">
    <source>
        <dbReference type="Ensembl" id="ENSPMEP00000000449.1"/>
    </source>
</evidence>
<proteinExistence type="inferred from homology"/>
<evidence type="ECO:0000256" key="5">
    <source>
        <dbReference type="ARBA" id="ARBA00023180"/>
    </source>
</evidence>
<feature type="signal peptide" evidence="7">
    <location>
        <begin position="1"/>
        <end position="27"/>
    </location>
</feature>